<dbReference type="GO" id="GO:0016020">
    <property type="term" value="C:membrane"/>
    <property type="evidence" value="ECO:0007669"/>
    <property type="project" value="TreeGrafter"/>
</dbReference>
<dbReference type="EC" id="3.1.1.3" evidence="1"/>
<dbReference type="InterPro" id="IPR016035">
    <property type="entry name" value="Acyl_Trfase/lysoPLipase"/>
</dbReference>
<feature type="short sequence motif" description="DGA/G" evidence="4">
    <location>
        <begin position="166"/>
        <end position="168"/>
    </location>
</feature>
<dbReference type="GO" id="GO:0055088">
    <property type="term" value="P:lipid homeostasis"/>
    <property type="evidence" value="ECO:0007669"/>
    <property type="project" value="TreeGrafter"/>
</dbReference>
<keyword evidence="2 4" id="KW-0378">Hydrolase</keyword>
<organism evidence="6 7">
    <name type="scientific">Conger conger</name>
    <name type="common">Conger eel</name>
    <name type="synonym">Muraena conger</name>
    <dbReference type="NCBI Taxonomy" id="82655"/>
    <lineage>
        <taxon>Eukaryota</taxon>
        <taxon>Metazoa</taxon>
        <taxon>Chordata</taxon>
        <taxon>Craniata</taxon>
        <taxon>Vertebrata</taxon>
        <taxon>Euteleostomi</taxon>
        <taxon>Actinopterygii</taxon>
        <taxon>Neopterygii</taxon>
        <taxon>Teleostei</taxon>
        <taxon>Anguilliformes</taxon>
        <taxon>Congridae</taxon>
        <taxon>Conger</taxon>
    </lineage>
</organism>
<keyword evidence="4" id="KW-0442">Lipid degradation</keyword>
<dbReference type="Pfam" id="PF01734">
    <property type="entry name" value="Patatin"/>
    <property type="match status" value="1"/>
</dbReference>
<dbReference type="GO" id="GO:0019433">
    <property type="term" value="P:triglyceride catabolic process"/>
    <property type="evidence" value="ECO:0007669"/>
    <property type="project" value="TreeGrafter"/>
</dbReference>
<dbReference type="GO" id="GO:0010898">
    <property type="term" value="P:positive regulation of triglyceride catabolic process"/>
    <property type="evidence" value="ECO:0007669"/>
    <property type="project" value="InterPro"/>
</dbReference>
<dbReference type="OrthoDB" id="197155at2759"/>
<evidence type="ECO:0000313" key="7">
    <source>
        <dbReference type="Proteomes" id="UP001152803"/>
    </source>
</evidence>
<dbReference type="GO" id="GO:0004806">
    <property type="term" value="F:triacylglycerol lipase activity"/>
    <property type="evidence" value="ECO:0007669"/>
    <property type="project" value="UniProtKB-EC"/>
</dbReference>
<dbReference type="Gene3D" id="3.40.1090.10">
    <property type="entry name" value="Cytosolic phospholipase A2 catalytic domain"/>
    <property type="match status" value="2"/>
</dbReference>
<comment type="caution">
    <text evidence="6">The sequence shown here is derived from an EMBL/GenBank/DDBJ whole genome shotgun (WGS) entry which is preliminary data.</text>
</comment>
<dbReference type="Proteomes" id="UP001152803">
    <property type="component" value="Unassembled WGS sequence"/>
</dbReference>
<evidence type="ECO:0000313" key="6">
    <source>
        <dbReference type="EMBL" id="KAJ8249716.1"/>
    </source>
</evidence>
<dbReference type="GO" id="GO:0005811">
    <property type="term" value="C:lipid droplet"/>
    <property type="evidence" value="ECO:0007669"/>
    <property type="project" value="TreeGrafter"/>
</dbReference>
<dbReference type="AlphaFoldDB" id="A0A9Q1CV70"/>
<keyword evidence="7" id="KW-1185">Reference proteome</keyword>
<dbReference type="EMBL" id="JAFJMO010000019">
    <property type="protein sequence ID" value="KAJ8249716.1"/>
    <property type="molecule type" value="Genomic_DNA"/>
</dbReference>
<dbReference type="PANTHER" id="PTHR12406:SF22">
    <property type="entry name" value="1-ACYLGLYCEROL-3-PHOSPHATE O-ACYLTRANSFERASE PNPLA3"/>
    <property type="match status" value="1"/>
</dbReference>
<dbReference type="PANTHER" id="PTHR12406">
    <property type="entry name" value="CALCIUM-INDEPENDENT PHOSPHOLIPASE A2 IPLA2 -RELATED"/>
    <property type="match status" value="1"/>
</dbReference>
<feature type="short sequence motif" description="GXSXG" evidence="4">
    <location>
        <begin position="45"/>
        <end position="49"/>
    </location>
</feature>
<dbReference type="CDD" id="cd07220">
    <property type="entry name" value="Pat_PNPLA2"/>
    <property type="match status" value="1"/>
</dbReference>
<proteinExistence type="predicted"/>
<evidence type="ECO:0000256" key="4">
    <source>
        <dbReference type="PROSITE-ProRule" id="PRU01161"/>
    </source>
</evidence>
<dbReference type="FunFam" id="3.40.1090.10:FF:000003">
    <property type="entry name" value="Patatin-like phospholipase domain-containing protein 2"/>
    <property type="match status" value="1"/>
</dbReference>
<dbReference type="InterPro" id="IPR033562">
    <property type="entry name" value="PLPL"/>
</dbReference>
<dbReference type="PROSITE" id="PS51257">
    <property type="entry name" value="PROKAR_LIPOPROTEIN"/>
    <property type="match status" value="1"/>
</dbReference>
<dbReference type="PROSITE" id="PS51635">
    <property type="entry name" value="PNPLA"/>
    <property type="match status" value="1"/>
</dbReference>
<evidence type="ECO:0000256" key="3">
    <source>
        <dbReference type="ARBA" id="ARBA00023098"/>
    </source>
</evidence>
<feature type="active site" description="Proton acceptor" evidence="4">
    <location>
        <position position="166"/>
    </location>
</feature>
<feature type="active site" description="Nucleophile" evidence="4">
    <location>
        <position position="47"/>
    </location>
</feature>
<feature type="short sequence motif" description="GXGXXG" evidence="4">
    <location>
        <begin position="14"/>
        <end position="19"/>
    </location>
</feature>
<evidence type="ECO:0000259" key="5">
    <source>
        <dbReference type="PROSITE" id="PS51635"/>
    </source>
</evidence>
<reference evidence="6" key="1">
    <citation type="journal article" date="2023" name="Science">
        <title>Genome structures resolve the early diversification of teleost fishes.</title>
        <authorList>
            <person name="Parey E."/>
            <person name="Louis A."/>
            <person name="Montfort J."/>
            <person name="Bouchez O."/>
            <person name="Roques C."/>
            <person name="Iampietro C."/>
            <person name="Lluch J."/>
            <person name="Castinel A."/>
            <person name="Donnadieu C."/>
            <person name="Desvignes T."/>
            <person name="Floi Bucao C."/>
            <person name="Jouanno E."/>
            <person name="Wen M."/>
            <person name="Mejri S."/>
            <person name="Dirks R."/>
            <person name="Jansen H."/>
            <person name="Henkel C."/>
            <person name="Chen W.J."/>
            <person name="Zahm M."/>
            <person name="Cabau C."/>
            <person name="Klopp C."/>
            <person name="Thompson A.W."/>
            <person name="Robinson-Rechavi M."/>
            <person name="Braasch I."/>
            <person name="Lecointre G."/>
            <person name="Bobe J."/>
            <person name="Postlethwait J.H."/>
            <person name="Berthelot C."/>
            <person name="Roest Crollius H."/>
            <person name="Guiguen Y."/>
        </authorList>
    </citation>
    <scope>NUCLEOTIDE SEQUENCE</scope>
    <source>
        <strain evidence="6">Concon-B</strain>
    </source>
</reference>
<feature type="domain" description="PNPLA" evidence="5">
    <location>
        <begin position="10"/>
        <end position="179"/>
    </location>
</feature>
<keyword evidence="3 4" id="KW-0443">Lipid metabolism</keyword>
<sequence>MFDLKDGWNLSFAGCGFLGIYHIGVASCLLEQAPYLVKGASKIYGASAGALTATMLASGASIAQCCEDVFEMSKEARRRNLGPLHPRFNLLKVLRAGLSRVLPAQAHALASGRLCVSLTRVSDGRNELASRFDSNEELIQALICSCFIPVYCGLIPPSFRGVRYVDGGISNNLPQYETRNTITVSPFAGESDICPRDGSFSLHELRFTNTSIHVNPGNICRLTRALFPPEPKVMAEMCQGGYGDALRFLRENNLLMRDSPSAGLSVSELKQSTSACCCSGPGDSQSVPGEAVVTETATEWVLRRLRLLRKRHWWLDEQIIHTLPAPLKKVLCEAM</sequence>
<evidence type="ECO:0000256" key="1">
    <source>
        <dbReference type="ARBA" id="ARBA00013279"/>
    </source>
</evidence>
<evidence type="ECO:0000256" key="2">
    <source>
        <dbReference type="ARBA" id="ARBA00022801"/>
    </source>
</evidence>
<dbReference type="InterPro" id="IPR002641">
    <property type="entry name" value="PNPLA_dom"/>
</dbReference>
<dbReference type="SUPFAM" id="SSF52151">
    <property type="entry name" value="FabD/lysophospholipase-like"/>
    <property type="match status" value="1"/>
</dbReference>
<protein>
    <recommendedName>
        <fullName evidence="1">triacylglycerol lipase</fullName>
        <ecNumber evidence="1">3.1.1.3</ecNumber>
    </recommendedName>
</protein>
<dbReference type="GO" id="GO:0005737">
    <property type="term" value="C:cytoplasm"/>
    <property type="evidence" value="ECO:0007669"/>
    <property type="project" value="TreeGrafter"/>
</dbReference>
<gene>
    <name evidence="6" type="ORF">COCON_G00229320</name>
</gene>
<accession>A0A9Q1CV70</accession>
<dbReference type="InterPro" id="IPR033903">
    <property type="entry name" value="PNPLA2"/>
</dbReference>
<name>A0A9Q1CV70_CONCO</name>